<evidence type="ECO:0000313" key="3">
    <source>
        <dbReference type="Proteomes" id="UP000886520"/>
    </source>
</evidence>
<accession>A0A9D4VEH7</accession>
<dbReference type="EMBL" id="JABFUD020000001">
    <property type="protein sequence ID" value="KAI5084560.1"/>
    <property type="molecule type" value="Genomic_DNA"/>
</dbReference>
<feature type="region of interest" description="Disordered" evidence="1">
    <location>
        <begin position="33"/>
        <end position="68"/>
    </location>
</feature>
<evidence type="ECO:0000256" key="1">
    <source>
        <dbReference type="SAM" id="MobiDB-lite"/>
    </source>
</evidence>
<sequence>MKGVGDEGVPTILPISLVGFCVQASRCVARKDVSSRRENGIKRGLNVHRTDSGKKARIPMQRRVHSET</sequence>
<dbReference type="Proteomes" id="UP000886520">
    <property type="component" value="Chromosome 1"/>
</dbReference>
<name>A0A9D4VEH7_ADICA</name>
<organism evidence="2 3">
    <name type="scientific">Adiantum capillus-veneris</name>
    <name type="common">Maidenhair fern</name>
    <dbReference type="NCBI Taxonomy" id="13818"/>
    <lineage>
        <taxon>Eukaryota</taxon>
        <taxon>Viridiplantae</taxon>
        <taxon>Streptophyta</taxon>
        <taxon>Embryophyta</taxon>
        <taxon>Tracheophyta</taxon>
        <taxon>Polypodiopsida</taxon>
        <taxon>Polypodiidae</taxon>
        <taxon>Polypodiales</taxon>
        <taxon>Pteridineae</taxon>
        <taxon>Pteridaceae</taxon>
        <taxon>Vittarioideae</taxon>
        <taxon>Adiantum</taxon>
    </lineage>
</organism>
<evidence type="ECO:0000313" key="2">
    <source>
        <dbReference type="EMBL" id="KAI5084560.1"/>
    </source>
</evidence>
<dbReference type="AlphaFoldDB" id="A0A9D4VEH7"/>
<gene>
    <name evidence="2" type="ORF">GOP47_0000729</name>
</gene>
<comment type="caution">
    <text evidence="2">The sequence shown here is derived from an EMBL/GenBank/DDBJ whole genome shotgun (WGS) entry which is preliminary data.</text>
</comment>
<proteinExistence type="predicted"/>
<keyword evidence="3" id="KW-1185">Reference proteome</keyword>
<reference evidence="2" key="1">
    <citation type="submission" date="2021-01" db="EMBL/GenBank/DDBJ databases">
        <title>Adiantum capillus-veneris genome.</title>
        <authorList>
            <person name="Fang Y."/>
            <person name="Liao Q."/>
        </authorList>
    </citation>
    <scope>NUCLEOTIDE SEQUENCE</scope>
    <source>
        <strain evidence="2">H3</strain>
        <tissue evidence="2">Leaf</tissue>
    </source>
</reference>
<protein>
    <submittedName>
        <fullName evidence="2">Uncharacterized protein</fullName>
    </submittedName>
</protein>
<feature type="compositionally biased region" description="Basic residues" evidence="1">
    <location>
        <begin position="55"/>
        <end position="68"/>
    </location>
</feature>